<sequence length="33" mass="3833">MSFWYTDGDLFWGHSILVRYDKEGQPIEASING</sequence>
<dbReference type="InterPro" id="IPR019260">
    <property type="entry name" value="DUF2262"/>
</dbReference>
<name>A0A6B8RWE6_9BACL</name>
<evidence type="ECO:0000313" key="2">
    <source>
        <dbReference type="EMBL" id="QGR00238.1"/>
    </source>
</evidence>
<evidence type="ECO:0000259" key="1">
    <source>
        <dbReference type="Pfam" id="PF10020"/>
    </source>
</evidence>
<proteinExistence type="predicted"/>
<accession>A0A6B8RWE6</accession>
<evidence type="ECO:0000313" key="3">
    <source>
        <dbReference type="Proteomes" id="UP000426246"/>
    </source>
</evidence>
<dbReference type="KEGG" id="ppsc:EHS13_25065"/>
<protein>
    <recommendedName>
        <fullName evidence="1">DUF2262 domain-containing protein</fullName>
    </recommendedName>
</protein>
<dbReference type="EMBL" id="CP034235">
    <property type="protein sequence ID" value="QGR00238.1"/>
    <property type="molecule type" value="Genomic_DNA"/>
</dbReference>
<keyword evidence="3" id="KW-1185">Reference proteome</keyword>
<organism evidence="2 3">
    <name type="scientific">Paenibacillus psychroresistens</name>
    <dbReference type="NCBI Taxonomy" id="1778678"/>
    <lineage>
        <taxon>Bacteria</taxon>
        <taxon>Bacillati</taxon>
        <taxon>Bacillota</taxon>
        <taxon>Bacilli</taxon>
        <taxon>Bacillales</taxon>
        <taxon>Paenibacillaceae</taxon>
        <taxon>Paenibacillus</taxon>
    </lineage>
</organism>
<dbReference type="Proteomes" id="UP000426246">
    <property type="component" value="Chromosome"/>
</dbReference>
<feature type="domain" description="DUF2262" evidence="1">
    <location>
        <begin position="1"/>
        <end position="31"/>
    </location>
</feature>
<reference evidence="3" key="1">
    <citation type="submission" date="2018-11" db="EMBL/GenBank/DDBJ databases">
        <title>Complete genome sequence of Paenibacillus sp. ML311-T8.</title>
        <authorList>
            <person name="Nam Y.-D."/>
            <person name="Kang J."/>
            <person name="Chung W.-H."/>
            <person name="Park Y.S."/>
        </authorList>
    </citation>
    <scope>NUCLEOTIDE SEQUENCE [LARGE SCALE GENOMIC DNA]</scope>
    <source>
        <strain evidence="3">ML311-T8</strain>
    </source>
</reference>
<dbReference type="RefSeq" id="WP_155705504.1">
    <property type="nucleotide sequence ID" value="NZ_CP034235.1"/>
</dbReference>
<dbReference type="Pfam" id="PF10020">
    <property type="entry name" value="DUF2262"/>
    <property type="match status" value="1"/>
</dbReference>
<dbReference type="AlphaFoldDB" id="A0A6B8RWE6"/>
<gene>
    <name evidence="2" type="ORF">EHS13_25065</name>
</gene>